<keyword evidence="5" id="KW-0692">RNA repair</keyword>
<feature type="binding site" evidence="10">
    <location>
        <begin position="324"/>
        <end position="327"/>
    </location>
    <ligand>
        <name>GMP</name>
        <dbReference type="ChEBI" id="CHEBI:58115"/>
    </ligand>
</feature>
<feature type="binding site" evidence="10">
    <location>
        <begin position="171"/>
        <end position="175"/>
    </location>
    <ligand>
        <name>GMP</name>
        <dbReference type="ChEBI" id="CHEBI:58115"/>
    </ligand>
</feature>
<feature type="binding site" evidence="11">
    <location>
        <position position="272"/>
    </location>
    <ligand>
        <name>Mn(2+)</name>
        <dbReference type="ChEBI" id="CHEBI:29035"/>
        <label>2</label>
    </ligand>
</feature>
<sequence>MTSNAIQRCFWHAQNTHGGFILIQINGKYANARIMCIGETPGKNIEQYALSQIQMIADNEASKGSNICVMPDVHPGKVGPIGLTMTITDAVNPSLVGIDIGCGMSMVKLGRIRKEYQKLDAVIRDKVPAGFKIRDTAHDMAKQFDFERLICTRHIRKDKALLSLGTLGGGNHFIEIDVDENGDSYLIVHSGSRHLGKEVAEYYSKLGYQHLRKMGRDDVPIELSFLTGDNLSDYLHDASIVQEYAKLNRRIMIKEICKVMKWKPVEEKSCIHNYIDNSHGEVILRKGAISARENEDVIIPINMKDGVIIGKGKGNKDWNYSAPHGAGRISSRKEVLESHTVSEFKVTMKGIYSTCISKETLDEAPFAYRDIDYIKEAVKDSVDITNILTPVYNYKGGDER</sequence>
<dbReference type="PANTHER" id="PTHR43749">
    <property type="entry name" value="RNA-SPLICING LIGASE RTCB"/>
    <property type="match status" value="1"/>
</dbReference>
<dbReference type="GO" id="GO:0005525">
    <property type="term" value="F:GTP binding"/>
    <property type="evidence" value="ECO:0007669"/>
    <property type="project" value="UniProtKB-KW"/>
</dbReference>
<dbReference type="GO" id="GO:0006281">
    <property type="term" value="P:DNA repair"/>
    <property type="evidence" value="ECO:0007669"/>
    <property type="project" value="TreeGrafter"/>
</dbReference>
<dbReference type="GO" id="GO:0006396">
    <property type="term" value="P:RNA processing"/>
    <property type="evidence" value="ECO:0007669"/>
    <property type="project" value="InterPro"/>
</dbReference>
<evidence type="ECO:0000256" key="6">
    <source>
        <dbReference type="ARBA" id="ARBA00023134"/>
    </source>
</evidence>
<proteinExistence type="predicted"/>
<dbReference type="GO" id="GO:0003909">
    <property type="term" value="F:DNA ligase activity"/>
    <property type="evidence" value="ECO:0007669"/>
    <property type="project" value="TreeGrafter"/>
</dbReference>
<dbReference type="InterPro" id="IPR036025">
    <property type="entry name" value="RtcB-like_sf"/>
</dbReference>
<dbReference type="EC" id="6.5.1.8" evidence="1"/>
<dbReference type="AlphaFoldDB" id="A0A1H9NJV5"/>
<dbReference type="Pfam" id="PF01139">
    <property type="entry name" value="RtcB"/>
    <property type="match status" value="2"/>
</dbReference>
<dbReference type="GO" id="GO:0030145">
    <property type="term" value="F:manganese ion binding"/>
    <property type="evidence" value="ECO:0007669"/>
    <property type="project" value="TreeGrafter"/>
</dbReference>
<reference evidence="12 13" key="1">
    <citation type="submission" date="2016-10" db="EMBL/GenBank/DDBJ databases">
        <authorList>
            <person name="de Groot N.N."/>
        </authorList>
    </citation>
    <scope>NUCLEOTIDE SEQUENCE [LARGE SCALE GENOMIC DNA]</scope>
    <source>
        <strain evidence="12 13">AR40</strain>
    </source>
</reference>
<dbReference type="GO" id="GO:0170057">
    <property type="term" value="F:RNA ligase (GTP) activity"/>
    <property type="evidence" value="ECO:0007669"/>
    <property type="project" value="UniProtKB-EC"/>
</dbReference>
<feature type="active site" description="GMP-histidine intermediate" evidence="9">
    <location>
        <position position="324"/>
    </location>
</feature>
<protein>
    <recommendedName>
        <fullName evidence="1">3'-phosphate/5'-hydroxy nucleic acid ligase</fullName>
        <ecNumber evidence="1">6.5.1.8</ecNumber>
    </recommendedName>
</protein>
<keyword evidence="6 10" id="KW-0342">GTP-binding</keyword>
<feature type="binding site" evidence="11">
    <location>
        <position position="189"/>
    </location>
    <ligand>
        <name>Mn(2+)</name>
        <dbReference type="ChEBI" id="CHEBI:29035"/>
        <label>2</label>
    </ligand>
</feature>
<dbReference type="SUPFAM" id="SSF103365">
    <property type="entry name" value="Hypothetical protein PH1602"/>
    <property type="match status" value="1"/>
</dbReference>
<name>A0A1H9NJV5_BUTFI</name>
<dbReference type="InterPro" id="IPR001233">
    <property type="entry name" value="RtcB"/>
</dbReference>
<dbReference type="GO" id="GO:0042245">
    <property type="term" value="P:RNA repair"/>
    <property type="evidence" value="ECO:0007669"/>
    <property type="project" value="UniProtKB-KW"/>
</dbReference>
<evidence type="ECO:0000313" key="13">
    <source>
        <dbReference type="Proteomes" id="UP000182584"/>
    </source>
</evidence>
<keyword evidence="2 12" id="KW-0436">Ligase</keyword>
<evidence type="ECO:0000256" key="9">
    <source>
        <dbReference type="PIRSR" id="PIRSR601233-1"/>
    </source>
</evidence>
<dbReference type="Proteomes" id="UP000182584">
    <property type="component" value="Unassembled WGS sequence"/>
</dbReference>
<keyword evidence="4 10" id="KW-0547">Nucleotide-binding</keyword>
<evidence type="ECO:0000256" key="1">
    <source>
        <dbReference type="ARBA" id="ARBA00012726"/>
    </source>
</evidence>
<keyword evidence="7 11" id="KW-0464">Manganese</keyword>
<feature type="binding site" evidence="11">
    <location>
        <position position="99"/>
    </location>
    <ligand>
        <name>Mn(2+)</name>
        <dbReference type="ChEBI" id="CHEBI:29035"/>
        <label>1</label>
    </ligand>
</feature>
<evidence type="ECO:0000256" key="5">
    <source>
        <dbReference type="ARBA" id="ARBA00022800"/>
    </source>
</evidence>
<feature type="binding site" evidence="10">
    <location>
        <begin position="272"/>
        <end position="273"/>
    </location>
    <ligand>
        <name>GMP</name>
        <dbReference type="ChEBI" id="CHEBI:58115"/>
    </ligand>
</feature>
<dbReference type="PANTHER" id="PTHR43749:SF2">
    <property type="entry name" value="RNA-SPLICING LIGASE RTCB"/>
    <property type="match status" value="1"/>
</dbReference>
<comment type="catalytic activity">
    <reaction evidence="8">
        <text>a 3'-end 3'-phospho-ribonucleotide-RNA + a 5'-end dephospho-ribonucleoside-RNA + GTP = a ribonucleotidyl-ribonucleotide-RNA + GMP + diphosphate</text>
        <dbReference type="Rhea" id="RHEA:68076"/>
        <dbReference type="Rhea" id="RHEA-COMP:10463"/>
        <dbReference type="Rhea" id="RHEA-COMP:13936"/>
        <dbReference type="Rhea" id="RHEA-COMP:17355"/>
        <dbReference type="ChEBI" id="CHEBI:33019"/>
        <dbReference type="ChEBI" id="CHEBI:37565"/>
        <dbReference type="ChEBI" id="CHEBI:58115"/>
        <dbReference type="ChEBI" id="CHEBI:83062"/>
        <dbReference type="ChEBI" id="CHEBI:138284"/>
        <dbReference type="ChEBI" id="CHEBI:173118"/>
        <dbReference type="EC" id="6.5.1.8"/>
    </reaction>
</comment>
<evidence type="ECO:0000256" key="3">
    <source>
        <dbReference type="ARBA" id="ARBA00022723"/>
    </source>
</evidence>
<evidence type="ECO:0000256" key="8">
    <source>
        <dbReference type="ARBA" id="ARBA00047746"/>
    </source>
</evidence>
<keyword evidence="3 11" id="KW-0479">Metal-binding</keyword>
<dbReference type="EMBL" id="FOGJ01000004">
    <property type="protein sequence ID" value="SER36182.1"/>
    <property type="molecule type" value="Genomic_DNA"/>
</dbReference>
<feature type="binding site" evidence="10">
    <location>
        <begin position="300"/>
        <end position="303"/>
    </location>
    <ligand>
        <name>GMP</name>
        <dbReference type="ChEBI" id="CHEBI:58115"/>
    </ligand>
</feature>
<evidence type="ECO:0000256" key="11">
    <source>
        <dbReference type="PIRSR" id="PIRSR601233-3"/>
    </source>
</evidence>
<evidence type="ECO:0000256" key="10">
    <source>
        <dbReference type="PIRSR" id="PIRSR601233-2"/>
    </source>
</evidence>
<organism evidence="12 13">
    <name type="scientific">Butyrivibrio fibrisolvens</name>
    <dbReference type="NCBI Taxonomy" id="831"/>
    <lineage>
        <taxon>Bacteria</taxon>
        <taxon>Bacillati</taxon>
        <taxon>Bacillota</taxon>
        <taxon>Clostridia</taxon>
        <taxon>Lachnospirales</taxon>
        <taxon>Lachnospiraceae</taxon>
        <taxon>Butyrivibrio</taxon>
    </lineage>
</organism>
<evidence type="ECO:0000256" key="2">
    <source>
        <dbReference type="ARBA" id="ARBA00022598"/>
    </source>
</evidence>
<feature type="binding site" evidence="11">
    <location>
        <position position="172"/>
    </location>
    <ligand>
        <name>Mn(2+)</name>
        <dbReference type="ChEBI" id="CHEBI:29035"/>
        <label>1</label>
    </ligand>
</feature>
<dbReference type="InterPro" id="IPR052915">
    <property type="entry name" value="RtcB-like"/>
</dbReference>
<accession>A0A1H9NJV5</accession>
<dbReference type="Gene3D" id="3.90.1860.10">
    <property type="entry name" value="tRNA-splicing ligase RtcB"/>
    <property type="match status" value="1"/>
</dbReference>
<gene>
    <name evidence="12" type="ORF">SAMN04487884_104220</name>
</gene>
<evidence type="ECO:0000256" key="7">
    <source>
        <dbReference type="ARBA" id="ARBA00023211"/>
    </source>
</evidence>
<evidence type="ECO:0000313" key="12">
    <source>
        <dbReference type="EMBL" id="SER36182.1"/>
    </source>
</evidence>
<comment type="cofactor">
    <cofactor evidence="11">
        <name>Mn(2+)</name>
        <dbReference type="ChEBI" id="CHEBI:29035"/>
    </cofactor>
    <text evidence="11">Binds 2 manganese ions per subunit.</text>
</comment>
<evidence type="ECO:0000256" key="4">
    <source>
        <dbReference type="ARBA" id="ARBA00022741"/>
    </source>
</evidence>